<protein>
    <submittedName>
        <fullName evidence="2">Uncharacterized protein</fullName>
    </submittedName>
</protein>
<keyword evidence="1" id="KW-0472">Membrane</keyword>
<feature type="transmembrane region" description="Helical" evidence="1">
    <location>
        <begin position="38"/>
        <end position="63"/>
    </location>
</feature>
<dbReference type="Proteomes" id="UP001139485">
    <property type="component" value="Unassembled WGS sequence"/>
</dbReference>
<proteinExistence type="predicted"/>
<dbReference type="AlphaFoldDB" id="A0A9X2D5M3"/>
<keyword evidence="1" id="KW-0812">Transmembrane</keyword>
<accession>A0A9X2D5M3</accession>
<evidence type="ECO:0000256" key="1">
    <source>
        <dbReference type="SAM" id="Phobius"/>
    </source>
</evidence>
<sequence length="67" mass="6369">MPASALAHVVLIAAGVGFTGMVATTLTRALAAHGRTTLGLVAGSVTLGLAGVLAVQAGALGWVGTLS</sequence>
<reference evidence="2" key="1">
    <citation type="submission" date="2022-05" db="EMBL/GenBank/DDBJ databases">
        <authorList>
            <person name="Tuo L."/>
        </authorList>
    </citation>
    <scope>NUCLEOTIDE SEQUENCE</scope>
    <source>
        <strain evidence="2">BSK12Z-4</strain>
    </source>
</reference>
<keyword evidence="3" id="KW-1185">Reference proteome</keyword>
<evidence type="ECO:0000313" key="3">
    <source>
        <dbReference type="Proteomes" id="UP001139485"/>
    </source>
</evidence>
<keyword evidence="1" id="KW-1133">Transmembrane helix</keyword>
<name>A0A9X2D5M3_9ACTN</name>
<organism evidence="2 3">
    <name type="scientific">Nocardioides bruguierae</name>
    <dbReference type="NCBI Taxonomy" id="2945102"/>
    <lineage>
        <taxon>Bacteria</taxon>
        <taxon>Bacillati</taxon>
        <taxon>Actinomycetota</taxon>
        <taxon>Actinomycetes</taxon>
        <taxon>Propionibacteriales</taxon>
        <taxon>Nocardioidaceae</taxon>
        <taxon>Nocardioides</taxon>
    </lineage>
</organism>
<comment type="caution">
    <text evidence="2">The sequence shown here is derived from an EMBL/GenBank/DDBJ whole genome shotgun (WGS) entry which is preliminary data.</text>
</comment>
<dbReference type="EMBL" id="JAMOIL010000003">
    <property type="protein sequence ID" value="MCM0619505.1"/>
    <property type="molecule type" value="Genomic_DNA"/>
</dbReference>
<gene>
    <name evidence="2" type="ORF">M8330_04235</name>
</gene>
<feature type="transmembrane region" description="Helical" evidence="1">
    <location>
        <begin position="6"/>
        <end position="26"/>
    </location>
</feature>
<dbReference type="RefSeq" id="WP_250826321.1">
    <property type="nucleotide sequence ID" value="NZ_JAMOIL010000003.1"/>
</dbReference>
<evidence type="ECO:0000313" key="2">
    <source>
        <dbReference type="EMBL" id="MCM0619505.1"/>
    </source>
</evidence>